<dbReference type="EMBL" id="CASHTH010003527">
    <property type="protein sequence ID" value="CAI8046079.1"/>
    <property type="molecule type" value="Genomic_DNA"/>
</dbReference>
<comment type="caution">
    <text evidence="1">The sequence shown here is derived from an EMBL/GenBank/DDBJ whole genome shotgun (WGS) entry which is preliminary data.</text>
</comment>
<accession>A0AA35TDQ4</accession>
<evidence type="ECO:0000313" key="2">
    <source>
        <dbReference type="Proteomes" id="UP001174909"/>
    </source>
</evidence>
<sequence length="251" mass="27930">MTQFLVTPGSQWPSLVLKTAPYATRSREAGHYFNLISDTCVSANAYYTAMPSNTRRNRVSKIGVKASSGGPEGCVEVEVDLELCVARVGGREVDGSVTISQVRVSRVRTNLWRVAVPNCQQPGLVMWVTCMSDRLRFDVNRGSNLRPASHGLIGQFWNIPISVGDLDSDSSPDIELYQPGHPSYRHFPAFFYPLVWDLSDDGCYYVGNSQGGPERSRDPINSVIEGSYSQYIVDGLFDTEFFFGQFDERSC</sequence>
<keyword evidence="2" id="KW-1185">Reference proteome</keyword>
<organism evidence="1 2">
    <name type="scientific">Geodia barretti</name>
    <name type="common">Barrett's horny sponge</name>
    <dbReference type="NCBI Taxonomy" id="519541"/>
    <lineage>
        <taxon>Eukaryota</taxon>
        <taxon>Metazoa</taxon>
        <taxon>Porifera</taxon>
        <taxon>Demospongiae</taxon>
        <taxon>Heteroscleromorpha</taxon>
        <taxon>Tetractinellida</taxon>
        <taxon>Astrophorina</taxon>
        <taxon>Geodiidae</taxon>
        <taxon>Geodia</taxon>
    </lineage>
</organism>
<reference evidence="1" key="1">
    <citation type="submission" date="2023-03" db="EMBL/GenBank/DDBJ databases">
        <authorList>
            <person name="Steffen K."/>
            <person name="Cardenas P."/>
        </authorList>
    </citation>
    <scope>NUCLEOTIDE SEQUENCE</scope>
</reference>
<evidence type="ECO:0000313" key="1">
    <source>
        <dbReference type="EMBL" id="CAI8046079.1"/>
    </source>
</evidence>
<dbReference type="Proteomes" id="UP001174909">
    <property type="component" value="Unassembled WGS sequence"/>
</dbReference>
<dbReference type="AlphaFoldDB" id="A0AA35TDQ4"/>
<gene>
    <name evidence="1" type="ORF">GBAR_LOCUS25468</name>
</gene>
<name>A0AA35TDQ4_GEOBA</name>
<proteinExistence type="predicted"/>
<protein>
    <submittedName>
        <fullName evidence="1">Uncharacterized protein</fullName>
    </submittedName>
</protein>